<dbReference type="EMBL" id="JAWJWF010000001">
    <property type="protein sequence ID" value="KAK6641073.1"/>
    <property type="molecule type" value="Genomic_DNA"/>
</dbReference>
<evidence type="ECO:0000313" key="4">
    <source>
        <dbReference type="EMBL" id="KAK6641073.1"/>
    </source>
</evidence>
<feature type="region of interest" description="Disordered" evidence="1">
    <location>
        <begin position="804"/>
        <end position="843"/>
    </location>
</feature>
<proteinExistence type="predicted"/>
<dbReference type="PANTHER" id="PTHR46560">
    <property type="entry name" value="CYPHER, ISOFORM B"/>
    <property type="match status" value="1"/>
</dbReference>
<feature type="chain" id="PRO_5047010514" description="ZP domain-containing protein" evidence="3">
    <location>
        <begin position="25"/>
        <end position="934"/>
    </location>
</feature>
<feature type="signal peptide" evidence="3">
    <location>
        <begin position="1"/>
        <end position="24"/>
    </location>
</feature>
<feature type="region of interest" description="Disordered" evidence="1">
    <location>
        <begin position="892"/>
        <end position="934"/>
    </location>
</feature>
<keyword evidence="5" id="KW-1185">Reference proteome</keyword>
<evidence type="ECO:0008006" key="6">
    <source>
        <dbReference type="Google" id="ProtNLM"/>
    </source>
</evidence>
<evidence type="ECO:0000256" key="1">
    <source>
        <dbReference type="SAM" id="MobiDB-lite"/>
    </source>
</evidence>
<gene>
    <name evidence="4" type="ORF">RUM44_012772</name>
</gene>
<keyword evidence="2" id="KW-0472">Membrane</keyword>
<name>A0ABR1BC93_POLSC</name>
<feature type="region of interest" description="Disordered" evidence="1">
    <location>
        <begin position="435"/>
        <end position="456"/>
    </location>
</feature>
<feature type="region of interest" description="Disordered" evidence="1">
    <location>
        <begin position="669"/>
        <end position="699"/>
    </location>
</feature>
<keyword evidence="2" id="KW-1133">Transmembrane helix</keyword>
<feature type="region of interest" description="Disordered" evidence="1">
    <location>
        <begin position="265"/>
        <end position="304"/>
    </location>
</feature>
<feature type="region of interest" description="Disordered" evidence="1">
    <location>
        <begin position="519"/>
        <end position="558"/>
    </location>
</feature>
<keyword evidence="2" id="KW-0812">Transmembrane</keyword>
<reference evidence="4 5" key="1">
    <citation type="submission" date="2023-09" db="EMBL/GenBank/DDBJ databases">
        <title>Genomes of two closely related lineages of the louse Polyplax serrata with different host specificities.</title>
        <authorList>
            <person name="Martinu J."/>
            <person name="Tarabai H."/>
            <person name="Stefka J."/>
            <person name="Hypsa V."/>
        </authorList>
    </citation>
    <scope>NUCLEOTIDE SEQUENCE [LARGE SCALE GENOMIC DNA]</scope>
    <source>
        <strain evidence="4">98ZLc_SE</strain>
    </source>
</reference>
<evidence type="ECO:0000256" key="2">
    <source>
        <dbReference type="SAM" id="Phobius"/>
    </source>
</evidence>
<accession>A0ABR1BC93</accession>
<dbReference type="Proteomes" id="UP001359485">
    <property type="component" value="Unassembled WGS sequence"/>
</dbReference>
<keyword evidence="3" id="KW-0732">Signal</keyword>
<organism evidence="4 5">
    <name type="scientific">Polyplax serrata</name>
    <name type="common">Common mouse louse</name>
    <dbReference type="NCBI Taxonomy" id="468196"/>
    <lineage>
        <taxon>Eukaryota</taxon>
        <taxon>Metazoa</taxon>
        <taxon>Ecdysozoa</taxon>
        <taxon>Arthropoda</taxon>
        <taxon>Hexapoda</taxon>
        <taxon>Insecta</taxon>
        <taxon>Pterygota</taxon>
        <taxon>Neoptera</taxon>
        <taxon>Paraneoptera</taxon>
        <taxon>Psocodea</taxon>
        <taxon>Troctomorpha</taxon>
        <taxon>Phthiraptera</taxon>
        <taxon>Anoplura</taxon>
        <taxon>Polyplacidae</taxon>
        <taxon>Polyplax</taxon>
    </lineage>
</organism>
<dbReference type="PANTHER" id="PTHR46560:SF11">
    <property type="entry name" value="GH09980P"/>
    <property type="match status" value="1"/>
</dbReference>
<sequence>MMWVGPALLRFLTVAFLWSVPAAGQSNYASHGNNVEYQGEGLPEKTVLDGKVIKLDDLSPLIFLNRTKATLNCVAGSMQIELKFNEPFFGIVYADFDRNSACQIAGSGNLTYHLELPLKGCGTRQKPQRVFTNNIVVRFHPGLEMDGDEIITIVCRYPPPIAPLPAALPAPILEPVAPVPLKPPLAGYQILMIICAILFLSLLLLGLGCSYYCLKNRRVRVVHKPFSTIGTGSEITKLSGSSLGNISMFEGLKIPRAHAPPLTATASSSEALIPSEHSDTLPSDYPSESPSSAHSEVEDVDTRSLAESVHEVVVPVPEPKFDVQVKVKRSPPPPPPITPSDSDVESVMTTQARNLTKILEKQDIPKQKTTFSFVPDIHPPPKLPTPMYSTVVKKDQKTEVVRDLTSSPVRSVPVKSINTETTDIQRSDVTEIRKKVAPPPPSILPYKTETTETQQTSELIEPPLVISRRPEITSHVVDDVFLRTITEKKTIEDIERHKRLVTEYHPKPVPNKWDVTIRNYPAPGQEMPRDLTSDWDTYSETSTSTQQPSPPPERRTTHRIDRTYTSKLDIPPPPQPPVQNWDILTRVLEPTYPEDDGPNEQPPVNTLTTIDREKWRKIITTESTLRTLLTEATVKEDYERISRDERYETLFEPNKWEVIIRILAPERVPYDKNGQPTNPRYKKKPDWDNRSRRSSLPTLYEYDSDGSSYVTLPPDLPTPSTVYPDFRRPSFRSDRTDVRSMTEVMVDYTKQDTLSDVSSRPSSYFRRPYYDEDEPDYGYTRGSMIRSVSQPSLARSASEFTEHWTTTRKWDQDTDPSSPEHSPKSVRSGRTSIAGSTVSTQRRRQAIINKTLGTAPSGLSRSSESILEPNEAITPFMRRDAEIFSTPYSALSKSDGRLDDMPTFPSQPQEVLYTRSMRTSTETIKQTTKQTGWR</sequence>
<feature type="compositionally biased region" description="Polar residues" evidence="1">
    <location>
        <begin position="916"/>
        <end position="934"/>
    </location>
</feature>
<comment type="caution">
    <text evidence="4">The sequence shown here is derived from an EMBL/GenBank/DDBJ whole genome shotgun (WGS) entry which is preliminary data.</text>
</comment>
<feature type="transmembrane region" description="Helical" evidence="2">
    <location>
        <begin position="190"/>
        <end position="214"/>
    </location>
</feature>
<evidence type="ECO:0000256" key="3">
    <source>
        <dbReference type="SAM" id="SignalP"/>
    </source>
</evidence>
<protein>
    <recommendedName>
        <fullName evidence="6">ZP domain-containing protein</fullName>
    </recommendedName>
</protein>
<evidence type="ECO:0000313" key="5">
    <source>
        <dbReference type="Proteomes" id="UP001359485"/>
    </source>
</evidence>
<feature type="region of interest" description="Disordered" evidence="1">
    <location>
        <begin position="325"/>
        <end position="346"/>
    </location>
</feature>
<feature type="compositionally biased region" description="Basic and acidic residues" evidence="1">
    <location>
        <begin position="295"/>
        <end position="304"/>
    </location>
</feature>
<feature type="compositionally biased region" description="Polar residues" evidence="1">
    <location>
        <begin position="828"/>
        <end position="840"/>
    </location>
</feature>